<proteinExistence type="predicted"/>
<accession>A0A699ISA4</accession>
<sequence length="95" mass="10670">MNVVFDQARSEEKAFASLMKDLSLSLMISVSKKHRLVAKLEALVEHGDPARPLEHMRVIVARDYEFLGELEKLLARAQVGVGLKDAYVTDMEGKE</sequence>
<name>A0A699ISA4_TANCI</name>
<comment type="caution">
    <text evidence="1">The sequence shown here is derived from an EMBL/GenBank/DDBJ whole genome shotgun (WGS) entry which is preliminary data.</text>
</comment>
<reference evidence="1" key="1">
    <citation type="journal article" date="2019" name="Sci. Rep.">
        <title>Draft genome of Tanacetum cinerariifolium, the natural source of mosquito coil.</title>
        <authorList>
            <person name="Yamashiro T."/>
            <person name="Shiraishi A."/>
            <person name="Satake H."/>
            <person name="Nakayama K."/>
        </authorList>
    </citation>
    <scope>NUCLEOTIDE SEQUENCE</scope>
</reference>
<organism evidence="1">
    <name type="scientific">Tanacetum cinerariifolium</name>
    <name type="common">Dalmatian daisy</name>
    <name type="synonym">Chrysanthemum cinerariifolium</name>
    <dbReference type="NCBI Taxonomy" id="118510"/>
    <lineage>
        <taxon>Eukaryota</taxon>
        <taxon>Viridiplantae</taxon>
        <taxon>Streptophyta</taxon>
        <taxon>Embryophyta</taxon>
        <taxon>Tracheophyta</taxon>
        <taxon>Spermatophyta</taxon>
        <taxon>Magnoliopsida</taxon>
        <taxon>eudicotyledons</taxon>
        <taxon>Gunneridae</taxon>
        <taxon>Pentapetalae</taxon>
        <taxon>asterids</taxon>
        <taxon>campanulids</taxon>
        <taxon>Asterales</taxon>
        <taxon>Asteraceae</taxon>
        <taxon>Asteroideae</taxon>
        <taxon>Anthemideae</taxon>
        <taxon>Anthemidinae</taxon>
        <taxon>Tanacetum</taxon>
    </lineage>
</organism>
<protein>
    <submittedName>
        <fullName evidence="1">Uncharacterized protein</fullName>
    </submittedName>
</protein>
<evidence type="ECO:0000313" key="1">
    <source>
        <dbReference type="EMBL" id="GEZ84891.1"/>
    </source>
</evidence>
<gene>
    <name evidence="1" type="ORF">Tci_556864</name>
</gene>
<dbReference type="AlphaFoldDB" id="A0A699ISA4"/>
<dbReference type="EMBL" id="BKCJ010331955">
    <property type="protein sequence ID" value="GEZ84891.1"/>
    <property type="molecule type" value="Genomic_DNA"/>
</dbReference>